<proteinExistence type="predicted"/>
<keyword evidence="2" id="KW-1185">Reference proteome</keyword>
<comment type="caution">
    <text evidence="1">The sequence shown here is derived from an EMBL/GenBank/DDBJ whole genome shotgun (WGS) entry which is preliminary data.</text>
</comment>
<accession>A0ABV9UYL2</accession>
<evidence type="ECO:0000313" key="2">
    <source>
        <dbReference type="Proteomes" id="UP001595834"/>
    </source>
</evidence>
<gene>
    <name evidence="1" type="ORF">ACFPFX_34915</name>
</gene>
<evidence type="ECO:0000313" key="1">
    <source>
        <dbReference type="EMBL" id="MFC4961493.1"/>
    </source>
</evidence>
<name>A0ABV9UYL2_9ACTN</name>
<dbReference type="Proteomes" id="UP001595834">
    <property type="component" value="Unassembled WGS sequence"/>
</dbReference>
<reference evidence="2" key="1">
    <citation type="journal article" date="2019" name="Int. J. Syst. Evol. Microbiol.">
        <title>The Global Catalogue of Microorganisms (GCM) 10K type strain sequencing project: providing services to taxonomists for standard genome sequencing and annotation.</title>
        <authorList>
            <consortium name="The Broad Institute Genomics Platform"/>
            <consortium name="The Broad Institute Genome Sequencing Center for Infectious Disease"/>
            <person name="Wu L."/>
            <person name="Ma J."/>
        </authorList>
    </citation>
    <scope>NUCLEOTIDE SEQUENCE [LARGE SCALE GENOMIC DNA]</scope>
    <source>
        <strain evidence="2">CCM 7224</strain>
    </source>
</reference>
<protein>
    <submittedName>
        <fullName evidence="1">Uncharacterized protein</fullName>
    </submittedName>
</protein>
<sequence length="143" mass="13663">MKVSNATQTSLQMEFALPKGDHLAVKSNGELAVQDARGKELDAAPATIKGGGHVFSGKWAVSGDTATLNLASVDGHKIAAAGAITTFGFSDWLSCVSKSTTASGTAGAVAGCVGDAVTGCAPGAVAGGVAGGIGGAVAGAVTC</sequence>
<organism evidence="1 2">
    <name type="scientific">Streptomyces mauvecolor</name>
    <dbReference type="NCBI Taxonomy" id="58345"/>
    <lineage>
        <taxon>Bacteria</taxon>
        <taxon>Bacillati</taxon>
        <taxon>Actinomycetota</taxon>
        <taxon>Actinomycetes</taxon>
        <taxon>Kitasatosporales</taxon>
        <taxon>Streptomycetaceae</taxon>
        <taxon>Streptomyces</taxon>
    </lineage>
</organism>
<dbReference type="EMBL" id="JBHSIZ010000049">
    <property type="protein sequence ID" value="MFC4961493.1"/>
    <property type="molecule type" value="Genomic_DNA"/>
</dbReference>
<dbReference type="RefSeq" id="WP_344380718.1">
    <property type="nucleotide sequence ID" value="NZ_BAAASQ010000053.1"/>
</dbReference>